<evidence type="ECO:0000256" key="5">
    <source>
        <dbReference type="ARBA" id="ARBA00022989"/>
    </source>
</evidence>
<feature type="chain" id="PRO_5042107795" evidence="11">
    <location>
        <begin position="24"/>
        <end position="370"/>
    </location>
</feature>
<feature type="transmembrane region" description="Helical" evidence="10">
    <location>
        <begin position="336"/>
        <end position="359"/>
    </location>
</feature>
<feature type="compositionally biased region" description="Low complexity" evidence="9">
    <location>
        <begin position="165"/>
        <end position="176"/>
    </location>
</feature>
<keyword evidence="4" id="KW-0967">Endosome</keyword>
<feature type="signal peptide" evidence="11">
    <location>
        <begin position="1"/>
        <end position="23"/>
    </location>
</feature>
<evidence type="ECO:0000256" key="4">
    <source>
        <dbReference type="ARBA" id="ARBA00022753"/>
    </source>
</evidence>
<dbReference type="PANTHER" id="PTHR11506">
    <property type="entry name" value="LYSOSOME-ASSOCIATED MEMBRANE GLYCOPROTEIN"/>
    <property type="match status" value="1"/>
</dbReference>
<evidence type="ECO:0000313" key="13">
    <source>
        <dbReference type="EMBL" id="CAH2247820.1"/>
    </source>
</evidence>
<dbReference type="InterPro" id="IPR002000">
    <property type="entry name" value="Lysosome-assoc_membr_glycop"/>
</dbReference>
<keyword evidence="14" id="KW-1185">Reference proteome</keyword>
<dbReference type="AlphaFoldDB" id="A0AAD1RC72"/>
<dbReference type="GO" id="GO:0031902">
    <property type="term" value="C:late endosome membrane"/>
    <property type="evidence" value="ECO:0007669"/>
    <property type="project" value="TreeGrafter"/>
</dbReference>
<dbReference type="Pfam" id="PF01299">
    <property type="entry name" value="Lamp2-like_luminal"/>
    <property type="match status" value="1"/>
</dbReference>
<comment type="caution">
    <text evidence="8">Lacks conserved residue(s) required for the propagation of feature annotation.</text>
</comment>
<dbReference type="Proteomes" id="UP001295444">
    <property type="component" value="Chromosome 02"/>
</dbReference>
<gene>
    <name evidence="13" type="ORF">PECUL_23A022525</name>
</gene>
<organism evidence="13 14">
    <name type="scientific">Pelobates cultripes</name>
    <name type="common">Western spadefoot toad</name>
    <dbReference type="NCBI Taxonomy" id="61616"/>
    <lineage>
        <taxon>Eukaryota</taxon>
        <taxon>Metazoa</taxon>
        <taxon>Chordata</taxon>
        <taxon>Craniata</taxon>
        <taxon>Vertebrata</taxon>
        <taxon>Euteleostomi</taxon>
        <taxon>Amphibia</taxon>
        <taxon>Batrachia</taxon>
        <taxon>Anura</taxon>
        <taxon>Pelobatoidea</taxon>
        <taxon>Pelobatidae</taxon>
        <taxon>Pelobates</taxon>
    </lineage>
</organism>
<dbReference type="EMBL" id="OW240913">
    <property type="protein sequence ID" value="CAH2247820.1"/>
    <property type="molecule type" value="Genomic_DNA"/>
</dbReference>
<dbReference type="GO" id="GO:0072594">
    <property type="term" value="P:establishment of protein localization to organelle"/>
    <property type="evidence" value="ECO:0007669"/>
    <property type="project" value="TreeGrafter"/>
</dbReference>
<dbReference type="Gene3D" id="2.40.160.110">
    <property type="match status" value="1"/>
</dbReference>
<reference evidence="13" key="1">
    <citation type="submission" date="2022-03" db="EMBL/GenBank/DDBJ databases">
        <authorList>
            <person name="Alioto T."/>
            <person name="Alioto T."/>
            <person name="Gomez Garrido J."/>
        </authorList>
    </citation>
    <scope>NUCLEOTIDE SEQUENCE</scope>
</reference>
<dbReference type="GO" id="GO:0005886">
    <property type="term" value="C:plasma membrane"/>
    <property type="evidence" value="ECO:0007669"/>
    <property type="project" value="TreeGrafter"/>
</dbReference>
<proteinExistence type="inferred from homology"/>
<sequence length="370" mass="39797">MARLVYICAALLFSGVLLQVTGAGDPLMATSPNTTTHAPNTTTHAPNTTTHAPNTTTHAPNITTTAPNITTTAPNTTTTAPNVTTHAPNTTTHAPNVTTHAPNVTTHAPNTTTHAPNVTTHAPNVTTHAPNVTTHAPNTTTHAPNTTTHAPNVTTHAANTTTAHHTTLPTPTLAPHSSQPASGNYTVKDEKVTCIKASMGLELQLYNSSRIEGYFDIVPETTKATGKCETDAANLNITFAEGFINFGFVRDKSGYYIKEVDVVFKLSSQTWRANSTNEKLLYTDKGYAVKCKNTPTIKFKNDLNLVMAEVKLQAFDLNNGEFGKETECFADKNQKLIPAGVVLAVVGLILIILLVVLLVRRRRNSEYQRI</sequence>
<evidence type="ECO:0000256" key="11">
    <source>
        <dbReference type="SAM" id="SignalP"/>
    </source>
</evidence>
<evidence type="ECO:0000256" key="9">
    <source>
        <dbReference type="SAM" id="MobiDB-lite"/>
    </source>
</evidence>
<dbReference type="PANTHER" id="PTHR11506:SF2">
    <property type="entry name" value="MACROSIALIN"/>
    <property type="match status" value="1"/>
</dbReference>
<dbReference type="PRINTS" id="PR00336">
    <property type="entry name" value="LYSASSOCTDMP"/>
</dbReference>
<keyword evidence="3 11" id="KW-0732">Signal</keyword>
<feature type="disulfide bond" evidence="8">
    <location>
        <begin position="291"/>
        <end position="328"/>
    </location>
</feature>
<keyword evidence="2 8" id="KW-0812">Transmembrane</keyword>
<comment type="similarity">
    <text evidence="8">Belongs to the LAMP family.</text>
</comment>
<dbReference type="GO" id="GO:0005765">
    <property type="term" value="C:lysosomal membrane"/>
    <property type="evidence" value="ECO:0007669"/>
    <property type="project" value="UniProtKB-SubCell"/>
</dbReference>
<keyword evidence="8" id="KW-0458">Lysosome</keyword>
<dbReference type="InterPro" id="IPR048528">
    <property type="entry name" value="Lamp2-like_luminal"/>
</dbReference>
<feature type="region of interest" description="Disordered" evidence="9">
    <location>
        <begin position="165"/>
        <end position="184"/>
    </location>
</feature>
<feature type="region of interest" description="Disordered" evidence="9">
    <location>
        <begin position="29"/>
        <end position="97"/>
    </location>
</feature>
<keyword evidence="8" id="KW-1015">Disulfide bond</keyword>
<evidence type="ECO:0000256" key="10">
    <source>
        <dbReference type="SAM" id="Phobius"/>
    </source>
</evidence>
<keyword evidence="7" id="KW-0325">Glycoprotein</keyword>
<evidence type="ECO:0000313" key="14">
    <source>
        <dbReference type="Proteomes" id="UP001295444"/>
    </source>
</evidence>
<keyword evidence="6 8" id="KW-0472">Membrane</keyword>
<evidence type="ECO:0000256" key="8">
    <source>
        <dbReference type="PROSITE-ProRule" id="PRU00740"/>
    </source>
</evidence>
<name>A0AAD1RC72_PELCU</name>
<protein>
    <submittedName>
        <fullName evidence="13">Lysosome-associated membrane glyco 3</fullName>
    </submittedName>
</protein>
<dbReference type="PROSITE" id="PS51407">
    <property type="entry name" value="LAMP_3"/>
    <property type="match status" value="1"/>
</dbReference>
<evidence type="ECO:0000256" key="3">
    <source>
        <dbReference type="ARBA" id="ARBA00022729"/>
    </source>
</evidence>
<evidence type="ECO:0000256" key="1">
    <source>
        <dbReference type="ARBA" id="ARBA00004530"/>
    </source>
</evidence>
<evidence type="ECO:0000256" key="7">
    <source>
        <dbReference type="ARBA" id="ARBA00023180"/>
    </source>
</evidence>
<evidence type="ECO:0000256" key="2">
    <source>
        <dbReference type="ARBA" id="ARBA00022692"/>
    </source>
</evidence>
<accession>A0AAD1RC72</accession>
<keyword evidence="5 10" id="KW-1133">Transmembrane helix</keyword>
<feature type="domain" description="Lysosome-associated membrane glycoprotein 2-like luminal" evidence="12">
    <location>
        <begin position="180"/>
        <end position="317"/>
    </location>
</feature>
<evidence type="ECO:0000259" key="12">
    <source>
        <dbReference type="Pfam" id="PF01299"/>
    </source>
</evidence>
<comment type="subcellular location">
    <subcellularLocation>
        <location evidence="1">Endosome membrane</location>
        <topology evidence="1">Single-pass type I membrane protein</topology>
    </subcellularLocation>
    <subcellularLocation>
        <location evidence="8">Lysosome membrane</location>
        <topology evidence="8">Single-pass type I membrane protein</topology>
    </subcellularLocation>
</comment>
<evidence type="ECO:0000256" key="6">
    <source>
        <dbReference type="ARBA" id="ARBA00023136"/>
    </source>
</evidence>